<evidence type="ECO:0000313" key="1">
    <source>
        <dbReference type="EMBL" id="KIL56278.1"/>
    </source>
</evidence>
<organism evidence="1 2">
    <name type="scientific">Amanita muscaria (strain Koide BX008)</name>
    <dbReference type="NCBI Taxonomy" id="946122"/>
    <lineage>
        <taxon>Eukaryota</taxon>
        <taxon>Fungi</taxon>
        <taxon>Dikarya</taxon>
        <taxon>Basidiomycota</taxon>
        <taxon>Agaricomycotina</taxon>
        <taxon>Agaricomycetes</taxon>
        <taxon>Agaricomycetidae</taxon>
        <taxon>Agaricales</taxon>
        <taxon>Pluteineae</taxon>
        <taxon>Amanitaceae</taxon>
        <taxon>Amanita</taxon>
    </lineage>
</organism>
<name>A0A0C2WJF3_AMAMK</name>
<dbReference type="HOGENOM" id="CLU_2775422_0_0_1"/>
<evidence type="ECO:0000313" key="2">
    <source>
        <dbReference type="Proteomes" id="UP000054549"/>
    </source>
</evidence>
<dbReference type="AlphaFoldDB" id="A0A0C2WJF3"/>
<protein>
    <submittedName>
        <fullName evidence="1">Uncharacterized protein</fullName>
    </submittedName>
</protein>
<dbReference type="InParanoid" id="A0A0C2WJF3"/>
<dbReference type="OrthoDB" id="6162375at2759"/>
<gene>
    <name evidence="1" type="ORF">M378DRAFT_17216</name>
</gene>
<accession>A0A0C2WJF3</accession>
<reference evidence="1 2" key="1">
    <citation type="submission" date="2014-04" db="EMBL/GenBank/DDBJ databases">
        <title>Evolutionary Origins and Diversification of the Mycorrhizal Mutualists.</title>
        <authorList>
            <consortium name="DOE Joint Genome Institute"/>
            <consortium name="Mycorrhizal Genomics Consortium"/>
            <person name="Kohler A."/>
            <person name="Kuo A."/>
            <person name="Nagy L.G."/>
            <person name="Floudas D."/>
            <person name="Copeland A."/>
            <person name="Barry K.W."/>
            <person name="Cichocki N."/>
            <person name="Veneault-Fourrey C."/>
            <person name="LaButti K."/>
            <person name="Lindquist E.A."/>
            <person name="Lipzen A."/>
            <person name="Lundell T."/>
            <person name="Morin E."/>
            <person name="Murat C."/>
            <person name="Riley R."/>
            <person name="Ohm R."/>
            <person name="Sun H."/>
            <person name="Tunlid A."/>
            <person name="Henrissat B."/>
            <person name="Grigoriev I.V."/>
            <person name="Hibbett D.S."/>
            <person name="Martin F."/>
        </authorList>
    </citation>
    <scope>NUCLEOTIDE SEQUENCE [LARGE SCALE GENOMIC DNA]</scope>
    <source>
        <strain evidence="1 2">Koide BX008</strain>
    </source>
</reference>
<keyword evidence="2" id="KW-1185">Reference proteome</keyword>
<dbReference type="Proteomes" id="UP000054549">
    <property type="component" value="Unassembled WGS sequence"/>
</dbReference>
<dbReference type="EMBL" id="KN818433">
    <property type="protein sequence ID" value="KIL56278.1"/>
    <property type="molecule type" value="Genomic_DNA"/>
</dbReference>
<sequence>MNGTGTGEWAVVDKEGVAQITRQTGLMYLMKIPQRMLRGLDIIMGRSRRSSPVNNVDIFRSSFVLMFSD</sequence>
<proteinExistence type="predicted"/>